<dbReference type="STRING" id="157652.A0A371HR32"/>
<dbReference type="AlphaFoldDB" id="A0A371HR32"/>
<keyword evidence="3" id="KW-1185">Reference proteome</keyword>
<dbReference type="PANTHER" id="PTHR35046:SF9">
    <property type="entry name" value="RNA-DIRECTED DNA POLYMERASE"/>
    <property type="match status" value="1"/>
</dbReference>
<dbReference type="PANTHER" id="PTHR35046">
    <property type="entry name" value="ZINC KNUCKLE (CCHC-TYPE) FAMILY PROTEIN"/>
    <property type="match status" value="1"/>
</dbReference>
<proteinExistence type="predicted"/>
<accession>A0A371HR32</accession>
<name>A0A371HR32_MUCPR</name>
<feature type="domain" description="Integrase catalytic" evidence="1">
    <location>
        <begin position="27"/>
        <end position="126"/>
    </location>
</feature>
<gene>
    <name evidence="2" type="ORF">CR513_10925</name>
</gene>
<comment type="caution">
    <text evidence="2">The sequence shown here is derived from an EMBL/GenBank/DDBJ whole genome shotgun (WGS) entry which is preliminary data.</text>
</comment>
<dbReference type="GO" id="GO:0015074">
    <property type="term" value="P:DNA integration"/>
    <property type="evidence" value="ECO:0007669"/>
    <property type="project" value="InterPro"/>
</dbReference>
<dbReference type="InterPro" id="IPR056924">
    <property type="entry name" value="SH3_Tf2-1"/>
</dbReference>
<dbReference type="EMBL" id="QJKJ01001920">
    <property type="protein sequence ID" value="RDY05246.1"/>
    <property type="molecule type" value="Genomic_DNA"/>
</dbReference>
<reference evidence="2" key="1">
    <citation type="submission" date="2018-05" db="EMBL/GenBank/DDBJ databases">
        <title>Draft genome of Mucuna pruriens seed.</title>
        <authorList>
            <person name="Nnadi N.E."/>
            <person name="Vos R."/>
            <person name="Hasami M.H."/>
            <person name="Devisetty U.K."/>
            <person name="Aguiy J.C."/>
        </authorList>
    </citation>
    <scope>NUCLEOTIDE SEQUENCE [LARGE SCALE GENOMIC DNA]</scope>
    <source>
        <strain evidence="2">JCA_2017</strain>
    </source>
</reference>
<evidence type="ECO:0000259" key="1">
    <source>
        <dbReference type="PROSITE" id="PS50994"/>
    </source>
</evidence>
<dbReference type="SUPFAM" id="SSF53098">
    <property type="entry name" value="Ribonuclease H-like"/>
    <property type="match status" value="1"/>
</dbReference>
<dbReference type="Pfam" id="PF24626">
    <property type="entry name" value="SH3_Tf2-1"/>
    <property type="match status" value="1"/>
</dbReference>
<feature type="non-terminal residue" evidence="2">
    <location>
        <position position="1"/>
    </location>
</feature>
<evidence type="ECO:0000313" key="3">
    <source>
        <dbReference type="Proteomes" id="UP000257109"/>
    </source>
</evidence>
<dbReference type="GO" id="GO:0003676">
    <property type="term" value="F:nucleic acid binding"/>
    <property type="evidence" value="ECO:0007669"/>
    <property type="project" value="InterPro"/>
</dbReference>
<dbReference type="Gene3D" id="3.30.420.10">
    <property type="entry name" value="Ribonuclease H-like superfamily/Ribonuclease H"/>
    <property type="match status" value="1"/>
</dbReference>
<dbReference type="OrthoDB" id="6757216at2759"/>
<dbReference type="InterPro" id="IPR036397">
    <property type="entry name" value="RNaseH_sf"/>
</dbReference>
<evidence type="ECO:0000313" key="2">
    <source>
        <dbReference type="EMBL" id="RDY05246.1"/>
    </source>
</evidence>
<dbReference type="PROSITE" id="PS50994">
    <property type="entry name" value="INTEGRASE"/>
    <property type="match status" value="1"/>
</dbReference>
<dbReference type="Proteomes" id="UP000257109">
    <property type="component" value="Unassembled WGS sequence"/>
</dbReference>
<dbReference type="InterPro" id="IPR001584">
    <property type="entry name" value="Integrase_cat-core"/>
</dbReference>
<sequence>MRKVVHNTCERCLTCKLTHGLFTLFPITTSPWIDISMDIILGFPRSKGGRNSIFVVVDRFSKMTHFIPCHKNDDASHVTNIFFRDMVILHGLPRTIVSDRDTKFLGHFWNSTTSNSPLKLAYDFNILSPIDLLPLPILPNCVNDVGISKGKFGYLRKERFAHLRKSKLLPRRDDPFKILKKINDNVYKVDMSQEFGGSTTFNVIDLTICVVDTQAPNLRSNSL</sequence>
<dbReference type="InterPro" id="IPR012337">
    <property type="entry name" value="RNaseH-like_sf"/>
</dbReference>
<protein>
    <recommendedName>
        <fullName evidence="1">Integrase catalytic domain-containing protein</fullName>
    </recommendedName>
</protein>
<organism evidence="2 3">
    <name type="scientific">Mucuna pruriens</name>
    <name type="common">Velvet bean</name>
    <name type="synonym">Dolichos pruriens</name>
    <dbReference type="NCBI Taxonomy" id="157652"/>
    <lineage>
        <taxon>Eukaryota</taxon>
        <taxon>Viridiplantae</taxon>
        <taxon>Streptophyta</taxon>
        <taxon>Embryophyta</taxon>
        <taxon>Tracheophyta</taxon>
        <taxon>Spermatophyta</taxon>
        <taxon>Magnoliopsida</taxon>
        <taxon>eudicotyledons</taxon>
        <taxon>Gunneridae</taxon>
        <taxon>Pentapetalae</taxon>
        <taxon>rosids</taxon>
        <taxon>fabids</taxon>
        <taxon>Fabales</taxon>
        <taxon>Fabaceae</taxon>
        <taxon>Papilionoideae</taxon>
        <taxon>50 kb inversion clade</taxon>
        <taxon>NPAAA clade</taxon>
        <taxon>indigoferoid/millettioid clade</taxon>
        <taxon>Phaseoleae</taxon>
        <taxon>Mucuna</taxon>
    </lineage>
</organism>